<gene>
    <name evidence="5" type="ORF">ACFO4R_07230</name>
</gene>
<name>A0ABV9QMI3_9FIRM</name>
<dbReference type="PANTHER" id="PTHR10146">
    <property type="entry name" value="PROLINE SYNTHETASE CO-TRANSCRIBED BACTERIAL HOMOLOG PROTEIN"/>
    <property type="match status" value="1"/>
</dbReference>
<evidence type="ECO:0000313" key="6">
    <source>
        <dbReference type="Proteomes" id="UP001595916"/>
    </source>
</evidence>
<comment type="similarity">
    <text evidence="2 3">Belongs to the pyridoxal phosphate-binding protein YggS/PROSC family.</text>
</comment>
<dbReference type="CDD" id="cd00635">
    <property type="entry name" value="PLPDE_III_YBL036c_like"/>
    <property type="match status" value="1"/>
</dbReference>
<dbReference type="Gene3D" id="3.20.20.10">
    <property type="entry name" value="Alanine racemase"/>
    <property type="match status" value="1"/>
</dbReference>
<dbReference type="Pfam" id="PF01168">
    <property type="entry name" value="Ala_racemase_N"/>
    <property type="match status" value="1"/>
</dbReference>
<comment type="caution">
    <text evidence="5">The sequence shown here is derived from an EMBL/GenBank/DDBJ whole genome shotgun (WGS) entry which is preliminary data.</text>
</comment>
<dbReference type="NCBIfam" id="TIGR00044">
    <property type="entry name" value="YggS family pyridoxal phosphate-dependent enzyme"/>
    <property type="match status" value="1"/>
</dbReference>
<dbReference type="Proteomes" id="UP001595916">
    <property type="component" value="Unassembled WGS sequence"/>
</dbReference>
<feature type="modified residue" description="N6-(pyridoxal phosphate)lysine" evidence="2">
    <location>
        <position position="34"/>
    </location>
</feature>
<feature type="domain" description="Alanine racemase N-terminal" evidence="4">
    <location>
        <begin position="8"/>
        <end position="226"/>
    </location>
</feature>
<evidence type="ECO:0000256" key="3">
    <source>
        <dbReference type="RuleBase" id="RU004514"/>
    </source>
</evidence>
<evidence type="ECO:0000313" key="5">
    <source>
        <dbReference type="EMBL" id="MFC4804871.1"/>
    </source>
</evidence>
<dbReference type="InterPro" id="IPR001608">
    <property type="entry name" value="Ala_racemase_N"/>
</dbReference>
<dbReference type="EMBL" id="JBHSHL010000025">
    <property type="protein sequence ID" value="MFC4804871.1"/>
    <property type="molecule type" value="Genomic_DNA"/>
</dbReference>
<sequence length="229" mass="26676">MSVEKNIAEIKKKMEEAKQRSRYHQDVKLIAVTKTVEHEKMIQAYRAGILDFGENRVQEIQKKYELFPKEIRWHLIGTLQTNKVKYIIDKVHMIHSLDRDSLAKEIDKRARERSKSMDCLVQVNISQEGSKHGQTKEEALDFVEHICRSYPNIRIRGLMGMAPFEEDSEKTRCYFTDMKQLFEEAKTLNLGNSEMSHLSIGMTNDYEIAIEEGSTIVRVGTGIFGRRNY</sequence>
<dbReference type="RefSeq" id="WP_379788398.1">
    <property type="nucleotide sequence ID" value="NZ_JBHSHL010000025.1"/>
</dbReference>
<reference evidence="6" key="1">
    <citation type="journal article" date="2019" name="Int. J. Syst. Evol. Microbiol.">
        <title>The Global Catalogue of Microorganisms (GCM) 10K type strain sequencing project: providing services to taxonomists for standard genome sequencing and annotation.</title>
        <authorList>
            <consortium name="The Broad Institute Genomics Platform"/>
            <consortium name="The Broad Institute Genome Sequencing Center for Infectious Disease"/>
            <person name="Wu L."/>
            <person name="Ma J."/>
        </authorList>
    </citation>
    <scope>NUCLEOTIDE SEQUENCE [LARGE SCALE GENOMIC DNA]</scope>
    <source>
        <strain evidence="6">CCUG 46385</strain>
    </source>
</reference>
<proteinExistence type="inferred from homology"/>
<organism evidence="5 6">
    <name type="scientific">Filifactor villosus</name>
    <dbReference type="NCBI Taxonomy" id="29374"/>
    <lineage>
        <taxon>Bacteria</taxon>
        <taxon>Bacillati</taxon>
        <taxon>Bacillota</taxon>
        <taxon>Clostridia</taxon>
        <taxon>Peptostreptococcales</taxon>
        <taxon>Filifactoraceae</taxon>
        <taxon>Filifactor</taxon>
    </lineage>
</organism>
<accession>A0ABV9QMI3</accession>
<dbReference type="PANTHER" id="PTHR10146:SF14">
    <property type="entry name" value="PYRIDOXAL PHOSPHATE HOMEOSTASIS PROTEIN"/>
    <property type="match status" value="1"/>
</dbReference>
<dbReference type="HAMAP" id="MF_02087">
    <property type="entry name" value="PLP_homeostasis"/>
    <property type="match status" value="1"/>
</dbReference>
<protein>
    <recommendedName>
        <fullName evidence="2">Pyridoxal phosphate homeostasis protein</fullName>
        <shortName evidence="2">PLP homeostasis protein</shortName>
    </recommendedName>
</protein>
<keyword evidence="1 2" id="KW-0663">Pyridoxal phosphate</keyword>
<dbReference type="PIRSF" id="PIRSF004848">
    <property type="entry name" value="YBL036c_PLPDEIII"/>
    <property type="match status" value="1"/>
</dbReference>
<dbReference type="InterPro" id="IPR011078">
    <property type="entry name" value="PyrdxlP_homeostasis"/>
</dbReference>
<dbReference type="InterPro" id="IPR029066">
    <property type="entry name" value="PLP-binding_barrel"/>
</dbReference>
<evidence type="ECO:0000259" key="4">
    <source>
        <dbReference type="Pfam" id="PF01168"/>
    </source>
</evidence>
<evidence type="ECO:0000256" key="2">
    <source>
        <dbReference type="HAMAP-Rule" id="MF_02087"/>
    </source>
</evidence>
<keyword evidence="6" id="KW-1185">Reference proteome</keyword>
<dbReference type="SUPFAM" id="SSF51419">
    <property type="entry name" value="PLP-binding barrel"/>
    <property type="match status" value="1"/>
</dbReference>
<comment type="function">
    <text evidence="2">Pyridoxal 5'-phosphate (PLP)-binding protein, which is involved in PLP homeostasis.</text>
</comment>
<evidence type="ECO:0000256" key="1">
    <source>
        <dbReference type="ARBA" id="ARBA00022898"/>
    </source>
</evidence>